<dbReference type="PANTHER" id="PTHR11109:SF7">
    <property type="entry name" value="GTP CYCLOHYDROLASE 1"/>
    <property type="match status" value="1"/>
</dbReference>
<dbReference type="PROSITE" id="PS00859">
    <property type="entry name" value="GTP_CYCLOHYDROL_1_1"/>
    <property type="match status" value="1"/>
</dbReference>
<dbReference type="GO" id="GO:0006730">
    <property type="term" value="P:one-carbon metabolic process"/>
    <property type="evidence" value="ECO:0007669"/>
    <property type="project" value="UniProtKB-UniRule"/>
</dbReference>
<dbReference type="HAMAP" id="MF_00223">
    <property type="entry name" value="FolE"/>
    <property type="match status" value="1"/>
</dbReference>
<dbReference type="AlphaFoldDB" id="A0A1F7RUQ9"/>
<dbReference type="GO" id="GO:0005525">
    <property type="term" value="F:GTP binding"/>
    <property type="evidence" value="ECO:0007669"/>
    <property type="project" value="UniProtKB-KW"/>
</dbReference>
<dbReference type="Gene3D" id="3.30.1130.10">
    <property type="match status" value="1"/>
</dbReference>
<dbReference type="InterPro" id="IPR043133">
    <property type="entry name" value="GTP-CH-I_C/QueF"/>
</dbReference>
<dbReference type="Pfam" id="PF01227">
    <property type="entry name" value="GTP_cyclohydroI"/>
    <property type="match status" value="1"/>
</dbReference>
<keyword evidence="5" id="KW-0547">Nucleotide-binding</keyword>
<gene>
    <name evidence="5" type="primary">folE</name>
    <name evidence="7" type="ORF">A2149_09220</name>
</gene>
<comment type="subunit">
    <text evidence="5">Homopolymer.</text>
</comment>
<dbReference type="InterPro" id="IPR001474">
    <property type="entry name" value="GTP_CycHdrlase_I"/>
</dbReference>
<dbReference type="NCBIfam" id="NF006825">
    <property type="entry name" value="PRK09347.1-2"/>
    <property type="match status" value="1"/>
</dbReference>
<evidence type="ECO:0000256" key="1">
    <source>
        <dbReference type="ARBA" id="ARBA00001052"/>
    </source>
</evidence>
<dbReference type="NCBIfam" id="TIGR00063">
    <property type="entry name" value="folE"/>
    <property type="match status" value="1"/>
</dbReference>
<feature type="binding site" evidence="5">
    <location>
        <position position="142"/>
    </location>
    <ligand>
        <name>Zn(2+)</name>
        <dbReference type="ChEBI" id="CHEBI:29105"/>
    </ligand>
</feature>
<comment type="pathway">
    <text evidence="2 5">Cofactor biosynthesis; 7,8-dihydroneopterin triphosphate biosynthesis; 7,8-dihydroneopterin triphosphate from GTP: step 1/1.</text>
</comment>
<dbReference type="InterPro" id="IPR020602">
    <property type="entry name" value="GTP_CycHdrlase_I_dom"/>
</dbReference>
<dbReference type="PROSITE" id="PS00860">
    <property type="entry name" value="GTP_CYCLOHYDROL_1_2"/>
    <property type="match status" value="1"/>
</dbReference>
<accession>A0A1F7RUQ9</accession>
<comment type="caution">
    <text evidence="7">The sequence shown here is derived from an EMBL/GenBank/DDBJ whole genome shotgun (WGS) entry which is preliminary data.</text>
</comment>
<dbReference type="EC" id="3.5.4.16" evidence="5"/>
<evidence type="ECO:0000313" key="7">
    <source>
        <dbReference type="EMBL" id="OGL45161.1"/>
    </source>
</evidence>
<dbReference type="Gene3D" id="1.10.286.10">
    <property type="match status" value="1"/>
</dbReference>
<dbReference type="GO" id="GO:0005737">
    <property type="term" value="C:cytoplasm"/>
    <property type="evidence" value="ECO:0007669"/>
    <property type="project" value="TreeGrafter"/>
</dbReference>
<dbReference type="EMBL" id="MGDF01000106">
    <property type="protein sequence ID" value="OGL45161.1"/>
    <property type="molecule type" value="Genomic_DNA"/>
</dbReference>
<dbReference type="NCBIfam" id="NF006826">
    <property type="entry name" value="PRK09347.1-3"/>
    <property type="match status" value="1"/>
</dbReference>
<evidence type="ECO:0000313" key="8">
    <source>
        <dbReference type="Proteomes" id="UP000178435"/>
    </source>
</evidence>
<feature type="domain" description="GTP cyclohydrolase I" evidence="6">
    <location>
        <begin position="1"/>
        <end position="177"/>
    </location>
</feature>
<dbReference type="GO" id="GO:0006729">
    <property type="term" value="P:tetrahydrobiopterin biosynthetic process"/>
    <property type="evidence" value="ECO:0007669"/>
    <property type="project" value="TreeGrafter"/>
</dbReference>
<dbReference type="GO" id="GO:0046654">
    <property type="term" value="P:tetrahydrofolate biosynthetic process"/>
    <property type="evidence" value="ECO:0007669"/>
    <property type="project" value="UniProtKB-UniRule"/>
</dbReference>
<name>A0A1F7RUQ9_9BACT</name>
<dbReference type="PANTHER" id="PTHR11109">
    <property type="entry name" value="GTP CYCLOHYDROLASE I"/>
    <property type="match status" value="1"/>
</dbReference>
<keyword evidence="3 5" id="KW-0554">One-carbon metabolism</keyword>
<evidence type="ECO:0000259" key="6">
    <source>
        <dbReference type="Pfam" id="PF01227"/>
    </source>
</evidence>
<dbReference type="SUPFAM" id="SSF55620">
    <property type="entry name" value="Tetrahydrobiopterin biosynthesis enzymes-like"/>
    <property type="match status" value="1"/>
</dbReference>
<feature type="binding site" evidence="5">
    <location>
        <position position="71"/>
    </location>
    <ligand>
        <name>Zn(2+)</name>
        <dbReference type="ChEBI" id="CHEBI:29105"/>
    </ligand>
</feature>
<dbReference type="FunFam" id="3.30.1130.10:FF:000001">
    <property type="entry name" value="GTP cyclohydrolase 1"/>
    <property type="match status" value="1"/>
</dbReference>
<comment type="catalytic activity">
    <reaction evidence="1 5">
        <text>GTP + H2O = 7,8-dihydroneopterin 3'-triphosphate + formate + H(+)</text>
        <dbReference type="Rhea" id="RHEA:17473"/>
        <dbReference type="ChEBI" id="CHEBI:15377"/>
        <dbReference type="ChEBI" id="CHEBI:15378"/>
        <dbReference type="ChEBI" id="CHEBI:15740"/>
        <dbReference type="ChEBI" id="CHEBI:37565"/>
        <dbReference type="ChEBI" id="CHEBI:58462"/>
        <dbReference type="EC" id="3.5.4.16"/>
    </reaction>
</comment>
<keyword evidence="5" id="KW-0479">Metal-binding</keyword>
<dbReference type="Proteomes" id="UP000178435">
    <property type="component" value="Unassembled WGS sequence"/>
</dbReference>
<proteinExistence type="inferred from homology"/>
<dbReference type="UniPathway" id="UPA00848">
    <property type="reaction ID" value="UER00151"/>
</dbReference>
<organism evidence="7 8">
    <name type="scientific">Candidatus Schekmanbacteria bacterium RBG_16_38_11</name>
    <dbReference type="NCBI Taxonomy" id="1817880"/>
    <lineage>
        <taxon>Bacteria</taxon>
        <taxon>Candidatus Schekmaniibacteriota</taxon>
    </lineage>
</organism>
<evidence type="ECO:0000256" key="4">
    <source>
        <dbReference type="ARBA" id="ARBA00022801"/>
    </source>
</evidence>
<sequence length="178" mass="20445">MEELIRNLLAEIGENPDRAGLKKTPERVHKTLKFLTKGYEEDPKELFKDSVFTEEYEEMIVLKGIDIYSLCEHHLLPFFGKCHVAYIPKKKLVGLSKIAKLVEIYSRRLQVQERLTSQIAKTLKEELDPLGVGVVIEAQHLCMIMRGVEKQNSIAVTSTMLGGFRRPETRAEFMNLIK</sequence>
<dbReference type="GO" id="GO:0003934">
    <property type="term" value="F:GTP cyclohydrolase I activity"/>
    <property type="evidence" value="ECO:0007669"/>
    <property type="project" value="UniProtKB-UniRule"/>
</dbReference>
<dbReference type="GO" id="GO:0008270">
    <property type="term" value="F:zinc ion binding"/>
    <property type="evidence" value="ECO:0007669"/>
    <property type="project" value="UniProtKB-UniRule"/>
</dbReference>
<dbReference type="InterPro" id="IPR043134">
    <property type="entry name" value="GTP-CH-I_N"/>
</dbReference>
<comment type="similarity">
    <text evidence="5">Belongs to the GTP cyclohydrolase I family.</text>
</comment>
<protein>
    <recommendedName>
        <fullName evidence="5">GTP cyclohydrolase 1</fullName>
        <ecNumber evidence="5">3.5.4.16</ecNumber>
    </recommendedName>
    <alternativeName>
        <fullName evidence="5">GTP cyclohydrolase I</fullName>
        <shortName evidence="5">GTP-CH-I</shortName>
    </alternativeName>
</protein>
<feature type="binding site" evidence="5">
    <location>
        <position position="74"/>
    </location>
    <ligand>
        <name>Zn(2+)</name>
        <dbReference type="ChEBI" id="CHEBI:29105"/>
    </ligand>
</feature>
<evidence type="ECO:0000256" key="2">
    <source>
        <dbReference type="ARBA" id="ARBA00005080"/>
    </source>
</evidence>
<evidence type="ECO:0000256" key="5">
    <source>
        <dbReference type="HAMAP-Rule" id="MF_00223"/>
    </source>
</evidence>
<reference evidence="7 8" key="1">
    <citation type="journal article" date="2016" name="Nat. Commun.">
        <title>Thousands of microbial genomes shed light on interconnected biogeochemical processes in an aquifer system.</title>
        <authorList>
            <person name="Anantharaman K."/>
            <person name="Brown C.T."/>
            <person name="Hug L.A."/>
            <person name="Sharon I."/>
            <person name="Castelle C.J."/>
            <person name="Probst A.J."/>
            <person name="Thomas B.C."/>
            <person name="Singh A."/>
            <person name="Wilkins M.J."/>
            <person name="Karaoz U."/>
            <person name="Brodie E.L."/>
            <person name="Williams K.H."/>
            <person name="Hubbard S.S."/>
            <person name="Banfield J.F."/>
        </authorList>
    </citation>
    <scope>NUCLEOTIDE SEQUENCE [LARGE SCALE GENOMIC DNA]</scope>
</reference>
<keyword evidence="5" id="KW-0862">Zinc</keyword>
<keyword evidence="5" id="KW-0342">GTP-binding</keyword>
<evidence type="ECO:0000256" key="3">
    <source>
        <dbReference type="ARBA" id="ARBA00022563"/>
    </source>
</evidence>
<dbReference type="InterPro" id="IPR018234">
    <property type="entry name" value="GTP_CycHdrlase_I_CS"/>
</dbReference>
<keyword evidence="4 5" id="KW-0378">Hydrolase</keyword>